<dbReference type="InterPro" id="IPR008826">
    <property type="entry name" value="Se-bd"/>
</dbReference>
<evidence type="ECO:0000313" key="3">
    <source>
        <dbReference type="EMBL" id="NDV33767.1"/>
    </source>
</evidence>
<protein>
    <recommendedName>
        <fullName evidence="4">Methanethiol oxidase</fullName>
    </recommendedName>
</protein>
<dbReference type="EMBL" id="GIBP01004798">
    <property type="protein sequence ID" value="NDV33767.1"/>
    <property type="molecule type" value="Transcribed_RNA"/>
</dbReference>
<dbReference type="PANTHER" id="PTHR23300">
    <property type="entry name" value="METHANETHIOL OXIDASE"/>
    <property type="match status" value="1"/>
</dbReference>
<organism evidence="3">
    <name type="scientific">Arcella intermedia</name>
    <dbReference type="NCBI Taxonomy" id="1963864"/>
    <lineage>
        <taxon>Eukaryota</taxon>
        <taxon>Amoebozoa</taxon>
        <taxon>Tubulinea</taxon>
        <taxon>Elardia</taxon>
        <taxon>Arcellinida</taxon>
        <taxon>Sphaerothecina</taxon>
        <taxon>Arcellidae</taxon>
        <taxon>Arcella</taxon>
    </lineage>
</organism>
<dbReference type="PANTHER" id="PTHR23300:SF0">
    <property type="entry name" value="METHANETHIOL OXIDASE"/>
    <property type="match status" value="1"/>
</dbReference>
<dbReference type="GO" id="GO:0008430">
    <property type="term" value="F:selenium binding"/>
    <property type="evidence" value="ECO:0007669"/>
    <property type="project" value="InterPro"/>
</dbReference>
<evidence type="ECO:0008006" key="4">
    <source>
        <dbReference type="Google" id="ProtNLM"/>
    </source>
</evidence>
<proteinExistence type="inferred from homology"/>
<dbReference type="AlphaFoldDB" id="A0A6B2LAD4"/>
<name>A0A6B2LAD4_9EUKA</name>
<keyword evidence="2" id="KW-0711">Selenium</keyword>
<evidence type="ECO:0000256" key="1">
    <source>
        <dbReference type="ARBA" id="ARBA00005606"/>
    </source>
</evidence>
<dbReference type="SUPFAM" id="SSF75011">
    <property type="entry name" value="3-carboxy-cis,cis-mucoante lactonizing enzyme"/>
    <property type="match status" value="1"/>
</dbReference>
<dbReference type="Pfam" id="PF05694">
    <property type="entry name" value="SBP56"/>
    <property type="match status" value="1"/>
</dbReference>
<reference evidence="3" key="1">
    <citation type="journal article" date="2020" name="J. Eukaryot. Microbiol.">
        <title>De novo Sequencing, Assembly and Annotation of the Transcriptome for the Free-Living Testate Amoeba Arcella intermedia.</title>
        <authorList>
            <person name="Ribeiro G.M."/>
            <person name="Porfirio-Sousa A.L."/>
            <person name="Maurer-Alcala X.X."/>
            <person name="Katz L.A."/>
            <person name="Lahr D.J.G."/>
        </authorList>
    </citation>
    <scope>NUCLEOTIDE SEQUENCE</scope>
</reference>
<accession>A0A6B2LAD4</accession>
<comment type="similarity">
    <text evidence="1">Belongs to the selenium-binding protein family.</text>
</comment>
<evidence type="ECO:0000256" key="2">
    <source>
        <dbReference type="ARBA" id="ARBA00023266"/>
    </source>
</evidence>
<sequence>MGGRDGGEGSGGFLLIDGESLEPKGLWSSEVTKFGYDFWYQPRLDVMVSSEFGSPACFKDGFNPAHVEKDYGRNLYFWSWKERKLLQTIDLGPENGLIPLEVRFHHNPSSPHGFVGAALSSTIIHFYKDPARPDWQHHAAIHVPPVHVEGWALPQMPSLITDILLSLDDKFLYFSNWLHGDVRQYDVSDPAHPKLVGRLFVGGSLRADGGVRLKEGEAHPEFEGLPEIPEVKGSPLRGGPQMLQLSLDGKRLYVTNSLLSSWDAQFYPTMHKEGGNVLLVDVDNVKGGLTLNTDFLVDLGKEPWGPVIGHEVRYPGGDCSSDIWL</sequence>